<dbReference type="InterPro" id="IPR018221">
    <property type="entry name" value="Glyco_hydro_9_His_AS"/>
</dbReference>
<keyword evidence="10" id="KW-0812">Transmembrane</keyword>
<sequence>MACKPICVCLLVTIIAGAIVGGILFAAKSMNKKGVEPSESHKHNYVAALKIAMQFFDIQKCNFFSVFNYTGKLVNNQIKWRGDSGLKDGKEVDLDLSKGMYDAGDAVKFGFPLAFTATMLSWTILERGQRMGMEGVDQLQKAKDSVKWITDYLVNAHPKDNVLYVQVGDAEKDHKCWQRPESITDNKPLFQINTTAPGSDVAAETAAALASASLVFKKSDPPYSAKLLEHAKKLFIFADKYREYYSVSLPQVKKYYNSTGYGDELLWAASWLYHATQEDIYKDYVVGSEAEEFADWGKPSWFSWDNKLAGVQVLLSRVYFFHGKDNTKLAKYRKSAQALMCTLLPESPSATSDRTNGGLIWIAEWNALQHPVAVAFLASLYGDYMEKSDNENLECDEKTFKSEDLREFAKKQADYVLGDNPNSMSYLVGYSKKFPKFVHHRGASIPADATTGCKDGYQWLESTKPNPNEATGALVGGPFMNETYIDSRNNSMQGEPTTYNSALLVGLLSSLATSSQSVVTSLG</sequence>
<dbReference type="AlphaFoldDB" id="A0AAP0MNN0"/>
<evidence type="ECO:0000256" key="10">
    <source>
        <dbReference type="SAM" id="Phobius"/>
    </source>
</evidence>
<evidence type="ECO:0000256" key="1">
    <source>
        <dbReference type="ARBA" id="ARBA00000966"/>
    </source>
</evidence>
<name>A0AAP0MNN0_9ROSI</name>
<dbReference type="PROSITE" id="PS00592">
    <property type="entry name" value="GH9_2"/>
    <property type="match status" value="1"/>
</dbReference>
<keyword evidence="4 9" id="KW-0136">Cellulose degradation</keyword>
<proteinExistence type="inferred from homology"/>
<evidence type="ECO:0000256" key="4">
    <source>
        <dbReference type="ARBA" id="ARBA00023001"/>
    </source>
</evidence>
<keyword evidence="13" id="KW-1185">Reference proteome</keyword>
<keyword evidence="6 8" id="KW-0326">Glycosidase</keyword>
<evidence type="ECO:0000256" key="7">
    <source>
        <dbReference type="ARBA" id="ARBA00023326"/>
    </source>
</evidence>
<evidence type="ECO:0000313" key="13">
    <source>
        <dbReference type="Proteomes" id="UP001428341"/>
    </source>
</evidence>
<accession>A0AAP0MNN0</accession>
<dbReference type="EC" id="3.2.1.4" evidence="9"/>
<comment type="catalytic activity">
    <reaction evidence="1 9">
        <text>Endohydrolysis of (1-&gt;4)-beta-D-glucosidic linkages in cellulose, lichenin and cereal beta-D-glucans.</text>
        <dbReference type="EC" id="3.2.1.4"/>
    </reaction>
</comment>
<evidence type="ECO:0000256" key="8">
    <source>
        <dbReference type="PROSITE-ProRule" id="PRU10059"/>
    </source>
</evidence>
<keyword evidence="3 8" id="KW-0378">Hydrolase</keyword>
<protein>
    <recommendedName>
        <fullName evidence="9">Endoglucanase</fullName>
        <ecNumber evidence="9">3.2.1.4</ecNumber>
    </recommendedName>
</protein>
<feature type="domain" description="Glycoside hydrolase family 9" evidence="11">
    <location>
        <begin position="45"/>
        <end position="508"/>
    </location>
</feature>
<gene>
    <name evidence="12" type="ORF">WN944_008832</name>
</gene>
<keyword evidence="7 8" id="KW-0624">Polysaccharide degradation</keyword>
<dbReference type="EMBL" id="JBCGBO010000003">
    <property type="protein sequence ID" value="KAK9216821.1"/>
    <property type="molecule type" value="Genomic_DNA"/>
</dbReference>
<organism evidence="12 13">
    <name type="scientific">Citrus x changshan-huyou</name>
    <dbReference type="NCBI Taxonomy" id="2935761"/>
    <lineage>
        <taxon>Eukaryota</taxon>
        <taxon>Viridiplantae</taxon>
        <taxon>Streptophyta</taxon>
        <taxon>Embryophyta</taxon>
        <taxon>Tracheophyta</taxon>
        <taxon>Spermatophyta</taxon>
        <taxon>Magnoliopsida</taxon>
        <taxon>eudicotyledons</taxon>
        <taxon>Gunneridae</taxon>
        <taxon>Pentapetalae</taxon>
        <taxon>rosids</taxon>
        <taxon>malvids</taxon>
        <taxon>Sapindales</taxon>
        <taxon>Rutaceae</taxon>
        <taxon>Aurantioideae</taxon>
        <taxon>Citrus</taxon>
    </lineage>
</organism>
<evidence type="ECO:0000256" key="5">
    <source>
        <dbReference type="ARBA" id="ARBA00023277"/>
    </source>
</evidence>
<dbReference type="InterPro" id="IPR008928">
    <property type="entry name" value="6-hairpin_glycosidase_sf"/>
</dbReference>
<evidence type="ECO:0000256" key="9">
    <source>
        <dbReference type="RuleBase" id="RU361166"/>
    </source>
</evidence>
<comment type="caution">
    <text evidence="12">The sequence shown here is derived from an EMBL/GenBank/DDBJ whole genome shotgun (WGS) entry which is preliminary data.</text>
</comment>
<keyword evidence="10" id="KW-1133">Transmembrane helix</keyword>
<dbReference type="InterPro" id="IPR012341">
    <property type="entry name" value="6hp_glycosidase-like_sf"/>
</dbReference>
<dbReference type="InterPro" id="IPR001701">
    <property type="entry name" value="Glyco_hydro_9"/>
</dbReference>
<dbReference type="Proteomes" id="UP001428341">
    <property type="component" value="Unassembled WGS sequence"/>
</dbReference>
<evidence type="ECO:0000256" key="3">
    <source>
        <dbReference type="ARBA" id="ARBA00022801"/>
    </source>
</evidence>
<evidence type="ECO:0000256" key="2">
    <source>
        <dbReference type="ARBA" id="ARBA00007072"/>
    </source>
</evidence>
<evidence type="ECO:0000313" key="12">
    <source>
        <dbReference type="EMBL" id="KAK9216821.1"/>
    </source>
</evidence>
<dbReference type="FunFam" id="1.50.10.10:FF:000020">
    <property type="entry name" value="Endoglucanase"/>
    <property type="match status" value="1"/>
</dbReference>
<dbReference type="PANTHER" id="PTHR22298">
    <property type="entry name" value="ENDO-1,4-BETA-GLUCANASE"/>
    <property type="match status" value="1"/>
</dbReference>
<keyword evidence="5 8" id="KW-0119">Carbohydrate metabolism</keyword>
<evidence type="ECO:0000256" key="6">
    <source>
        <dbReference type="ARBA" id="ARBA00023295"/>
    </source>
</evidence>
<dbReference type="Gene3D" id="1.50.10.10">
    <property type="match status" value="1"/>
</dbReference>
<dbReference type="SUPFAM" id="SSF48208">
    <property type="entry name" value="Six-hairpin glycosidases"/>
    <property type="match status" value="1"/>
</dbReference>
<feature type="active site" evidence="8">
    <location>
        <position position="439"/>
    </location>
</feature>
<feature type="transmembrane region" description="Helical" evidence="10">
    <location>
        <begin position="7"/>
        <end position="27"/>
    </location>
</feature>
<dbReference type="GO" id="GO:0030245">
    <property type="term" value="P:cellulose catabolic process"/>
    <property type="evidence" value="ECO:0007669"/>
    <property type="project" value="UniProtKB-KW"/>
</dbReference>
<dbReference type="Pfam" id="PF00759">
    <property type="entry name" value="Glyco_hydro_9"/>
    <property type="match status" value="1"/>
</dbReference>
<dbReference type="GO" id="GO:0008810">
    <property type="term" value="F:cellulase activity"/>
    <property type="evidence" value="ECO:0007669"/>
    <property type="project" value="UniProtKB-EC"/>
</dbReference>
<reference evidence="12 13" key="1">
    <citation type="submission" date="2024-05" db="EMBL/GenBank/DDBJ databases">
        <title>Haplotype-resolved chromosome-level genome assembly of Huyou (Citrus changshanensis).</title>
        <authorList>
            <person name="Miao C."/>
            <person name="Chen W."/>
            <person name="Wu Y."/>
            <person name="Wang L."/>
            <person name="Zhao S."/>
            <person name="Grierson D."/>
            <person name="Xu C."/>
            <person name="Chen K."/>
        </authorList>
    </citation>
    <scope>NUCLEOTIDE SEQUENCE [LARGE SCALE GENOMIC DNA]</scope>
    <source>
        <strain evidence="12">01-14</strain>
        <tissue evidence="12">Leaf</tissue>
    </source>
</reference>
<keyword evidence="10" id="KW-0472">Membrane</keyword>
<comment type="similarity">
    <text evidence="2 8 9">Belongs to the glycosyl hydrolase 9 (cellulase E) family.</text>
</comment>
<evidence type="ECO:0000259" key="11">
    <source>
        <dbReference type="Pfam" id="PF00759"/>
    </source>
</evidence>